<evidence type="ECO:0000256" key="1">
    <source>
        <dbReference type="ARBA" id="ARBA00004651"/>
    </source>
</evidence>
<dbReference type="InterPro" id="IPR035965">
    <property type="entry name" value="PAS-like_dom_sf"/>
</dbReference>
<feature type="transmembrane region" description="Helical" evidence="6">
    <location>
        <begin position="79"/>
        <end position="99"/>
    </location>
</feature>
<dbReference type="InterPro" id="IPR000014">
    <property type="entry name" value="PAS"/>
</dbReference>
<dbReference type="SUPFAM" id="SSF55785">
    <property type="entry name" value="PYP-like sensor domain (PAS domain)"/>
    <property type="match status" value="1"/>
</dbReference>
<feature type="transmembrane region" description="Helical" evidence="6">
    <location>
        <begin position="149"/>
        <end position="171"/>
    </location>
</feature>
<feature type="transmembrane region" description="Helical" evidence="6">
    <location>
        <begin position="243"/>
        <end position="265"/>
    </location>
</feature>
<evidence type="ECO:0000256" key="6">
    <source>
        <dbReference type="SAM" id="Phobius"/>
    </source>
</evidence>
<keyword evidence="2" id="KW-1003">Cell membrane</keyword>
<dbReference type="RefSeq" id="WP_153236034.1">
    <property type="nucleotide sequence ID" value="NZ_WINI01000009.1"/>
</dbReference>
<dbReference type="GO" id="GO:0005886">
    <property type="term" value="C:plasma membrane"/>
    <property type="evidence" value="ECO:0007669"/>
    <property type="project" value="UniProtKB-SubCell"/>
</dbReference>
<evidence type="ECO:0000256" key="3">
    <source>
        <dbReference type="ARBA" id="ARBA00022692"/>
    </source>
</evidence>
<feature type="transmembrane region" description="Helical" evidence="6">
    <location>
        <begin position="277"/>
        <end position="294"/>
    </location>
</feature>
<dbReference type="EMBL" id="WINI01000009">
    <property type="protein sequence ID" value="MQR02400.1"/>
    <property type="molecule type" value="Genomic_DNA"/>
</dbReference>
<evidence type="ECO:0000256" key="4">
    <source>
        <dbReference type="ARBA" id="ARBA00022989"/>
    </source>
</evidence>
<accession>A0A843YT77</accession>
<dbReference type="PROSITE" id="PS50112">
    <property type="entry name" value="PAS"/>
    <property type="match status" value="1"/>
</dbReference>
<evidence type="ECO:0000313" key="9">
    <source>
        <dbReference type="Proteomes" id="UP000451565"/>
    </source>
</evidence>
<feature type="domain" description="PAS" evidence="7">
    <location>
        <begin position="308"/>
        <end position="370"/>
    </location>
</feature>
<keyword evidence="5 6" id="KW-0472">Membrane</keyword>
<feature type="transmembrane region" description="Helical" evidence="6">
    <location>
        <begin position="221"/>
        <end position="236"/>
    </location>
</feature>
<comment type="caution">
    <text evidence="8">The sequence shown here is derived from an EMBL/GenBank/DDBJ whole genome shotgun (WGS) entry which is preliminary data.</text>
</comment>
<comment type="subcellular location">
    <subcellularLocation>
        <location evidence="1">Cell membrane</location>
        <topology evidence="1">Multi-pass membrane protein</topology>
    </subcellularLocation>
</comment>
<reference evidence="8 9" key="1">
    <citation type="submission" date="2019-10" db="EMBL/GenBank/DDBJ databases">
        <title>Glaciimonas soli sp. nov., a psychrophilic bacterium isolated from the forest soil of a high elevation mountain in Taiwan.</title>
        <authorList>
            <person name="Wang L.-T."/>
            <person name="Shieh W.Y."/>
        </authorList>
    </citation>
    <scope>NUCLEOTIDE SEQUENCE [LARGE SCALE GENOMIC DNA]</scope>
    <source>
        <strain evidence="8 9">GS1</strain>
    </source>
</reference>
<keyword evidence="4 6" id="KW-1133">Transmembrane helix</keyword>
<protein>
    <submittedName>
        <fullName evidence="8">PAS domain-containing protein</fullName>
    </submittedName>
</protein>
<dbReference type="InterPro" id="IPR007895">
    <property type="entry name" value="MASE1"/>
</dbReference>
<dbReference type="Pfam" id="PF05231">
    <property type="entry name" value="MASE1"/>
    <property type="match status" value="1"/>
</dbReference>
<sequence>MKRPSLFHLLLFILIYGGLAFLCTGVRDVKMLASVYWPAGGILLGTLMISPIPRWGYWLVLAAALHFLSGLFFSDHATFVTVIFVLTNIISMAVIAYIWQRQTARQNTLTHPVSLLWFVGLVLVVSVLGGAFATIFLQVVGHHHVHLSLWLTWALSNALGCLIGAPLVLAWSDFRIKRSGGPSWQDLGLGGAFFLFAIISTTVVFYGPFSVALFGTTLDEVTYIPLLFVVLVAMVWEQRGATLVLVPFALIVGSCSLFQIGPFWLTQSFNGEALLDAQGYIAAAGLLALLMAALSSNHQRSLQQASAWKTRFEAALLSSRHLMYELDPRDEKISWGGDVQNLLGMPSEELESLQDFLQHVHPEDRQIVTEHVGLADLSVEFAEEDIVTHHARFRFKGKDGHYQTIVASGAPIIDFDGQIYKVEGLLSREETPAFVLPQQPKG</sequence>
<dbReference type="Proteomes" id="UP000451565">
    <property type="component" value="Unassembled WGS sequence"/>
</dbReference>
<feature type="transmembrane region" description="Helical" evidence="6">
    <location>
        <begin position="30"/>
        <end position="49"/>
    </location>
</feature>
<evidence type="ECO:0000259" key="7">
    <source>
        <dbReference type="PROSITE" id="PS50112"/>
    </source>
</evidence>
<evidence type="ECO:0000313" key="8">
    <source>
        <dbReference type="EMBL" id="MQR02400.1"/>
    </source>
</evidence>
<feature type="transmembrane region" description="Helical" evidence="6">
    <location>
        <begin position="115"/>
        <end position="137"/>
    </location>
</feature>
<name>A0A843YT77_9BURK</name>
<gene>
    <name evidence="8" type="ORF">GEV47_17120</name>
</gene>
<keyword evidence="3 6" id="KW-0812">Transmembrane</keyword>
<evidence type="ECO:0000256" key="2">
    <source>
        <dbReference type="ARBA" id="ARBA00022475"/>
    </source>
</evidence>
<evidence type="ECO:0000256" key="5">
    <source>
        <dbReference type="ARBA" id="ARBA00023136"/>
    </source>
</evidence>
<feature type="transmembrane region" description="Helical" evidence="6">
    <location>
        <begin position="192"/>
        <end position="215"/>
    </location>
</feature>
<dbReference type="InterPro" id="IPR013655">
    <property type="entry name" value="PAS_fold_3"/>
</dbReference>
<dbReference type="Pfam" id="PF08447">
    <property type="entry name" value="PAS_3"/>
    <property type="match status" value="1"/>
</dbReference>
<dbReference type="Gene3D" id="3.30.450.20">
    <property type="entry name" value="PAS domain"/>
    <property type="match status" value="1"/>
</dbReference>
<dbReference type="AlphaFoldDB" id="A0A843YT77"/>
<dbReference type="OrthoDB" id="8673582at2"/>
<proteinExistence type="predicted"/>
<organism evidence="8 9">
    <name type="scientific">Glaciimonas soli</name>
    <dbReference type="NCBI Taxonomy" id="2590999"/>
    <lineage>
        <taxon>Bacteria</taxon>
        <taxon>Pseudomonadati</taxon>
        <taxon>Pseudomonadota</taxon>
        <taxon>Betaproteobacteria</taxon>
        <taxon>Burkholderiales</taxon>
        <taxon>Oxalobacteraceae</taxon>
        <taxon>Glaciimonas</taxon>
    </lineage>
</organism>
<keyword evidence="9" id="KW-1185">Reference proteome</keyword>